<dbReference type="Gene3D" id="3.40.50.720">
    <property type="entry name" value="NAD(P)-binding Rossmann-like Domain"/>
    <property type="match status" value="1"/>
</dbReference>
<dbReference type="SUPFAM" id="SSF51735">
    <property type="entry name" value="NAD(P)-binding Rossmann-fold domains"/>
    <property type="match status" value="1"/>
</dbReference>
<dbReference type="InterPro" id="IPR032095">
    <property type="entry name" value="Sacchrp_dh-like_C"/>
</dbReference>
<accession>A0A075HNF1</accession>
<evidence type="ECO:0000259" key="2">
    <source>
        <dbReference type="Pfam" id="PF16653"/>
    </source>
</evidence>
<name>A0A075HNF1_9EURY</name>
<evidence type="ECO:0000256" key="1">
    <source>
        <dbReference type="ARBA" id="ARBA00023002"/>
    </source>
</evidence>
<proteinExistence type="predicted"/>
<dbReference type="Pfam" id="PF16653">
    <property type="entry name" value="Sacchrp_dh_C"/>
    <property type="match status" value="1"/>
</dbReference>
<dbReference type="EMBL" id="KF901041">
    <property type="protein sequence ID" value="AIF15932.1"/>
    <property type="molecule type" value="Genomic_DNA"/>
</dbReference>
<dbReference type="Gene3D" id="3.30.360.10">
    <property type="entry name" value="Dihydrodipicolinate Reductase, domain 2"/>
    <property type="match status" value="1"/>
</dbReference>
<evidence type="ECO:0000313" key="3">
    <source>
        <dbReference type="EMBL" id="AIF15932.1"/>
    </source>
</evidence>
<dbReference type="AlphaFoldDB" id="A0A075HNF1"/>
<sequence>MHCLGTGLVGAWVVKRLAAAGHEVHAYDLHPHNVLGVDGVTAHSCDLFDDMTPFQQNGPVDMVVNMLPGSIGHAATTILAESPYRVVDLSFSAHTPDRDDEKARDYGATILWDVGIAPGLSNMLLAIADRRIGPLQKAEVWVGGNPTGPFGEWSYMAPFSPIDVIAEYTRPARVVRDGEEVVLPALSLRHMVDTGEHGDMEAFLTDGLRSVLKSIPAVEMSEFTVRWPGHIQKYIDMRDAGEINENQLILEWEYDHKVPEFTWMKVRAEGRNGEILEWEVEDHGGDDGHSMARTTGMVTACCVEAWLSDPEMLPAGVHAPEVLSDVVISDIVDMMRSESIRIDGPDIL</sequence>
<dbReference type="PANTHER" id="PTHR11133">
    <property type="entry name" value="SACCHAROPINE DEHYDROGENASE"/>
    <property type="match status" value="1"/>
</dbReference>
<reference evidence="3" key="1">
    <citation type="journal article" date="2014" name="Genome Biol. Evol.">
        <title>Pangenome evidence for extensive interdomain horizontal transfer affecting lineage core and shell genes in uncultured planktonic thaumarchaeota and euryarchaeota.</title>
        <authorList>
            <person name="Deschamps P."/>
            <person name="Zivanovic Y."/>
            <person name="Moreira D."/>
            <person name="Rodriguez-Valera F."/>
            <person name="Lopez-Garcia P."/>
        </authorList>
    </citation>
    <scope>NUCLEOTIDE SEQUENCE</scope>
</reference>
<protein>
    <submittedName>
        <fullName evidence="3">Saccharopine reductase</fullName>
    </submittedName>
</protein>
<feature type="domain" description="Saccharopine dehydrogenase-like C-terminal" evidence="2">
    <location>
        <begin position="115"/>
        <end position="339"/>
    </location>
</feature>
<dbReference type="GO" id="GO:0016491">
    <property type="term" value="F:oxidoreductase activity"/>
    <property type="evidence" value="ECO:0007669"/>
    <property type="project" value="UniProtKB-KW"/>
</dbReference>
<organism evidence="3">
    <name type="scientific">uncultured marine group II/III euryarchaeote KM3_72_A06</name>
    <dbReference type="NCBI Taxonomy" id="1456496"/>
    <lineage>
        <taxon>Archaea</taxon>
        <taxon>Methanobacteriati</taxon>
        <taxon>Methanobacteriota</taxon>
        <taxon>environmental samples</taxon>
    </lineage>
</organism>
<dbReference type="PANTHER" id="PTHR11133:SF22">
    <property type="entry name" value="ALPHA-AMINOADIPIC SEMIALDEHYDE SYNTHASE, MITOCHONDRIAL"/>
    <property type="match status" value="1"/>
</dbReference>
<dbReference type="InterPro" id="IPR036291">
    <property type="entry name" value="NAD(P)-bd_dom_sf"/>
</dbReference>
<keyword evidence="1" id="KW-0560">Oxidoreductase</keyword>
<dbReference type="InterPro" id="IPR051168">
    <property type="entry name" value="AASS"/>
</dbReference>
<dbReference type="SUPFAM" id="SSF55347">
    <property type="entry name" value="Glyceraldehyde-3-phosphate dehydrogenase-like, C-terminal domain"/>
    <property type="match status" value="1"/>
</dbReference>